<name>A0ABP4B154_9PSEU</name>
<proteinExistence type="predicted"/>
<comment type="caution">
    <text evidence="2">The sequence shown here is derived from an EMBL/GenBank/DDBJ whole genome shotgun (WGS) entry which is preliminary data.</text>
</comment>
<evidence type="ECO:0000313" key="2">
    <source>
        <dbReference type="EMBL" id="GAA0944476.1"/>
    </source>
</evidence>
<keyword evidence="3" id="KW-1185">Reference proteome</keyword>
<dbReference type="EMBL" id="BAAAHP010000117">
    <property type="protein sequence ID" value="GAA0944476.1"/>
    <property type="molecule type" value="Genomic_DNA"/>
</dbReference>
<sequence length="89" mass="10095">MSRHTVFAMDITSRVSGNSGTGTSGWIRWLHRWFAVFFTVSVLITTIALMQAEPVLWVSYVPLLPLALLFLTGAYMFVLPYASRRRARS</sequence>
<keyword evidence="1" id="KW-0472">Membrane</keyword>
<keyword evidence="1" id="KW-0812">Transmembrane</keyword>
<accession>A0ABP4B154</accession>
<reference evidence="3" key="1">
    <citation type="journal article" date="2019" name="Int. J. Syst. Evol. Microbiol.">
        <title>The Global Catalogue of Microorganisms (GCM) 10K type strain sequencing project: providing services to taxonomists for standard genome sequencing and annotation.</title>
        <authorList>
            <consortium name="The Broad Institute Genomics Platform"/>
            <consortium name="The Broad Institute Genome Sequencing Center for Infectious Disease"/>
            <person name="Wu L."/>
            <person name="Ma J."/>
        </authorList>
    </citation>
    <scope>NUCLEOTIDE SEQUENCE [LARGE SCALE GENOMIC DNA]</scope>
    <source>
        <strain evidence="3">JCM 11117</strain>
    </source>
</reference>
<gene>
    <name evidence="2" type="ORF">GCM10009559_41910</name>
</gene>
<dbReference type="Proteomes" id="UP001499967">
    <property type="component" value="Unassembled WGS sequence"/>
</dbReference>
<feature type="transmembrane region" description="Helical" evidence="1">
    <location>
        <begin position="33"/>
        <end position="51"/>
    </location>
</feature>
<keyword evidence="1" id="KW-1133">Transmembrane helix</keyword>
<protein>
    <submittedName>
        <fullName evidence="2">Uncharacterized protein</fullName>
    </submittedName>
</protein>
<evidence type="ECO:0000313" key="3">
    <source>
        <dbReference type="Proteomes" id="UP001499967"/>
    </source>
</evidence>
<feature type="transmembrane region" description="Helical" evidence="1">
    <location>
        <begin position="57"/>
        <end position="79"/>
    </location>
</feature>
<organism evidence="2 3">
    <name type="scientific">Pseudonocardia zijingensis</name>
    <dbReference type="NCBI Taxonomy" id="153376"/>
    <lineage>
        <taxon>Bacteria</taxon>
        <taxon>Bacillati</taxon>
        <taxon>Actinomycetota</taxon>
        <taxon>Actinomycetes</taxon>
        <taxon>Pseudonocardiales</taxon>
        <taxon>Pseudonocardiaceae</taxon>
        <taxon>Pseudonocardia</taxon>
    </lineage>
</organism>
<evidence type="ECO:0000256" key="1">
    <source>
        <dbReference type="SAM" id="Phobius"/>
    </source>
</evidence>